<feature type="transmembrane region" description="Helical" evidence="14">
    <location>
        <begin position="580"/>
        <end position="599"/>
    </location>
</feature>
<evidence type="ECO:0000256" key="2">
    <source>
        <dbReference type="ARBA" id="ARBA00006434"/>
    </source>
</evidence>
<reference evidence="16" key="1">
    <citation type="submission" date="2016-10" db="EMBL/GenBank/DDBJ databases">
        <authorList>
            <person name="Varghese N."/>
            <person name="Submissions S."/>
        </authorList>
    </citation>
    <scope>NUCLEOTIDE SEQUENCE [LARGE SCALE GENOMIC DNA]</scope>
    <source>
        <strain evidence="16">DSM 24499</strain>
    </source>
</reference>
<dbReference type="GO" id="GO:0015193">
    <property type="term" value="F:L-proline transmembrane transporter activity"/>
    <property type="evidence" value="ECO:0007669"/>
    <property type="project" value="TreeGrafter"/>
</dbReference>
<evidence type="ECO:0000256" key="12">
    <source>
        <dbReference type="ARBA" id="ARBA00033708"/>
    </source>
</evidence>
<dbReference type="CDD" id="cd11477">
    <property type="entry name" value="SLC5sbd_u1"/>
    <property type="match status" value="1"/>
</dbReference>
<feature type="transmembrane region" description="Helical" evidence="14">
    <location>
        <begin position="409"/>
        <end position="428"/>
    </location>
</feature>
<comment type="subcellular location">
    <subcellularLocation>
        <location evidence="1">Cell membrane</location>
        <topology evidence="1">Multi-pass membrane protein</topology>
    </subcellularLocation>
</comment>
<dbReference type="Pfam" id="PF00474">
    <property type="entry name" value="SSF"/>
    <property type="match status" value="1"/>
</dbReference>
<feature type="transmembrane region" description="Helical" evidence="14">
    <location>
        <begin position="77"/>
        <end position="98"/>
    </location>
</feature>
<keyword evidence="9" id="KW-0406">Ion transport</keyword>
<dbReference type="Proteomes" id="UP000199438">
    <property type="component" value="Unassembled WGS sequence"/>
</dbReference>
<keyword evidence="6" id="KW-0769">Symport</keyword>
<dbReference type="RefSeq" id="WP_092540138.1">
    <property type="nucleotide sequence ID" value="NZ_FOKV01000001.1"/>
</dbReference>
<evidence type="ECO:0000256" key="10">
    <source>
        <dbReference type="ARBA" id="ARBA00023136"/>
    </source>
</evidence>
<evidence type="ECO:0000256" key="9">
    <source>
        <dbReference type="ARBA" id="ARBA00023065"/>
    </source>
</evidence>
<evidence type="ECO:0000313" key="15">
    <source>
        <dbReference type="EMBL" id="SFB84512.1"/>
    </source>
</evidence>
<comment type="similarity">
    <text evidence="2 13">Belongs to the sodium:solute symporter (SSF) (TC 2.A.21) family.</text>
</comment>
<keyword evidence="3" id="KW-0813">Transport</keyword>
<feature type="transmembrane region" description="Helical" evidence="14">
    <location>
        <begin position="434"/>
        <end position="452"/>
    </location>
</feature>
<dbReference type="AlphaFoldDB" id="A0A1I1ED46"/>
<dbReference type="GO" id="GO:0005298">
    <property type="term" value="F:proline:sodium symporter activity"/>
    <property type="evidence" value="ECO:0007669"/>
    <property type="project" value="TreeGrafter"/>
</dbReference>
<feature type="transmembrane region" description="Helical" evidence="14">
    <location>
        <begin position="307"/>
        <end position="332"/>
    </location>
</feature>
<evidence type="ECO:0000256" key="1">
    <source>
        <dbReference type="ARBA" id="ARBA00004651"/>
    </source>
</evidence>
<evidence type="ECO:0000313" key="16">
    <source>
        <dbReference type="Proteomes" id="UP000199438"/>
    </source>
</evidence>
<evidence type="ECO:0000256" key="13">
    <source>
        <dbReference type="RuleBase" id="RU362091"/>
    </source>
</evidence>
<comment type="catalytic activity">
    <reaction evidence="12">
        <text>L-proline(in) + Na(+)(in) = L-proline(out) + Na(+)(out)</text>
        <dbReference type="Rhea" id="RHEA:28967"/>
        <dbReference type="ChEBI" id="CHEBI:29101"/>
        <dbReference type="ChEBI" id="CHEBI:60039"/>
    </reaction>
</comment>
<keyword evidence="10 14" id="KW-0472">Membrane</keyword>
<dbReference type="PANTHER" id="PTHR48086">
    <property type="entry name" value="SODIUM/PROLINE SYMPORTER-RELATED"/>
    <property type="match status" value="1"/>
</dbReference>
<feature type="transmembrane region" description="Helical" evidence="14">
    <location>
        <begin position="170"/>
        <end position="190"/>
    </location>
</feature>
<evidence type="ECO:0000256" key="8">
    <source>
        <dbReference type="ARBA" id="ARBA00023053"/>
    </source>
</evidence>
<keyword evidence="11" id="KW-0739">Sodium transport</keyword>
<feature type="transmembrane region" description="Helical" evidence="14">
    <location>
        <begin position="6"/>
        <end position="24"/>
    </location>
</feature>
<evidence type="ECO:0000256" key="5">
    <source>
        <dbReference type="ARBA" id="ARBA00022692"/>
    </source>
</evidence>
<dbReference type="OrthoDB" id="9761931at2"/>
<evidence type="ECO:0000256" key="14">
    <source>
        <dbReference type="SAM" id="Phobius"/>
    </source>
</evidence>
<sequence>MLQTIDILIILAYLVGTILIGLALRKRAQKSKDDYLMGGKSLPWYMLGLSNASGMFDISGTMWLVTLTFVYGFKSIWIPWLWPVFNQVFLMVYLSMWLRRSNVTTGAEWILFRFDNGKGGRRSHTIIVIFAILSCLGFLAYGFIGLGKFVEIFIPWEVVSVYIPFDIPVAYIPHFYGIIFTLFAVFYSVLGGMSGIVWTDVLQYGIMTISSIAIAVIAWQAYGTNTMDVPEGWMNPFFNWELHMDWSNIIAEVNTKIEEDGYTMFGIFFMLMVFKGILSSIAGPAPNYDMQKILSTKSPLEAAKMSAFSLGALIPTRYLMVGGFSVLALLFYDKLDLKTAGVLDFEKILPAAIEQFVPVGLLGLLLAGLLAAFMSTFAGTLNAAQAYLVNDIYLKHYEPDASSKTIKKMNYGSGIVVVVISIILGFFVQDVNSILQWIVSALFGSYVISNVLKWHWWRFNGEGYFWGMLSGIIPALIFPVFLDTLDLYYFPVILLISLAGSIIGTYSAPPTNEQVLQKFYKKTKPWGFWSPIAKKLSIEQHAFEENKNFKWDMFNVVLGTLAQTLLVVIPLYIILRETSLLMITTGVLIISVVILKFSWWDRIKKEDIKYRSDNE</sequence>
<keyword evidence="5 14" id="KW-0812">Transmembrane</keyword>
<keyword evidence="16" id="KW-1185">Reference proteome</keyword>
<dbReference type="InterPro" id="IPR038377">
    <property type="entry name" value="Na/Glc_symporter_sf"/>
</dbReference>
<feature type="transmembrane region" description="Helical" evidence="14">
    <location>
        <begin position="488"/>
        <end position="508"/>
    </location>
</feature>
<feature type="transmembrane region" description="Helical" evidence="14">
    <location>
        <begin position="262"/>
        <end position="286"/>
    </location>
</feature>
<dbReference type="EMBL" id="FOKV01000001">
    <property type="protein sequence ID" value="SFB84512.1"/>
    <property type="molecule type" value="Genomic_DNA"/>
</dbReference>
<keyword evidence="7 14" id="KW-1133">Transmembrane helix</keyword>
<dbReference type="PROSITE" id="PS50283">
    <property type="entry name" value="NA_SOLUT_SYMP_3"/>
    <property type="match status" value="1"/>
</dbReference>
<dbReference type="InterPro" id="IPR050277">
    <property type="entry name" value="Sodium:Solute_Symporter"/>
</dbReference>
<keyword evidence="4" id="KW-1003">Cell membrane</keyword>
<keyword evidence="8" id="KW-0915">Sodium</keyword>
<gene>
    <name evidence="15" type="ORF">SAMN04487907_101887</name>
</gene>
<organism evidence="15 16">
    <name type="scientific">Zunongwangia mangrovi</name>
    <dbReference type="NCBI Taxonomy" id="1334022"/>
    <lineage>
        <taxon>Bacteria</taxon>
        <taxon>Pseudomonadati</taxon>
        <taxon>Bacteroidota</taxon>
        <taxon>Flavobacteriia</taxon>
        <taxon>Flavobacteriales</taxon>
        <taxon>Flavobacteriaceae</taxon>
        <taxon>Zunongwangia</taxon>
    </lineage>
</organism>
<dbReference type="InterPro" id="IPR001734">
    <property type="entry name" value="Na/solute_symporter"/>
</dbReference>
<evidence type="ECO:0000256" key="6">
    <source>
        <dbReference type="ARBA" id="ARBA00022847"/>
    </source>
</evidence>
<evidence type="ECO:0000256" key="11">
    <source>
        <dbReference type="ARBA" id="ARBA00023201"/>
    </source>
</evidence>
<accession>A0A1I1ED46</accession>
<feature type="transmembrane region" description="Helical" evidence="14">
    <location>
        <begin position="202"/>
        <end position="222"/>
    </location>
</feature>
<dbReference type="GO" id="GO:0005886">
    <property type="term" value="C:plasma membrane"/>
    <property type="evidence" value="ECO:0007669"/>
    <property type="project" value="UniProtKB-SubCell"/>
</dbReference>
<proteinExistence type="inferred from homology"/>
<feature type="transmembrane region" description="Helical" evidence="14">
    <location>
        <begin position="126"/>
        <end position="150"/>
    </location>
</feature>
<dbReference type="PANTHER" id="PTHR48086:SF3">
    <property type="entry name" value="SODIUM_PROLINE SYMPORTER"/>
    <property type="match status" value="1"/>
</dbReference>
<evidence type="ECO:0000256" key="3">
    <source>
        <dbReference type="ARBA" id="ARBA00022448"/>
    </source>
</evidence>
<dbReference type="Gene3D" id="1.20.1730.10">
    <property type="entry name" value="Sodium/glucose cotransporter"/>
    <property type="match status" value="1"/>
</dbReference>
<dbReference type="GO" id="GO:0015824">
    <property type="term" value="P:proline transport"/>
    <property type="evidence" value="ECO:0007669"/>
    <property type="project" value="TreeGrafter"/>
</dbReference>
<evidence type="ECO:0000256" key="4">
    <source>
        <dbReference type="ARBA" id="ARBA00022475"/>
    </source>
</evidence>
<protein>
    <submittedName>
        <fullName evidence="15">Na+/proline symporter</fullName>
    </submittedName>
</protein>
<feature type="transmembrane region" description="Helical" evidence="14">
    <location>
        <begin position="553"/>
        <end position="574"/>
    </location>
</feature>
<feature type="transmembrane region" description="Helical" evidence="14">
    <location>
        <begin position="44"/>
        <end position="71"/>
    </location>
</feature>
<name>A0A1I1ED46_9FLAO</name>
<feature type="transmembrane region" description="Helical" evidence="14">
    <location>
        <begin position="464"/>
        <end position="482"/>
    </location>
</feature>
<evidence type="ECO:0000256" key="7">
    <source>
        <dbReference type="ARBA" id="ARBA00022989"/>
    </source>
</evidence>
<dbReference type="STRING" id="1334022.SAMN04487907_101887"/>